<evidence type="ECO:0000313" key="2">
    <source>
        <dbReference type="EMBL" id="KAJ4337643.1"/>
    </source>
</evidence>
<protein>
    <submittedName>
        <fullName evidence="2">Uncharacterized protein</fullName>
    </submittedName>
</protein>
<dbReference type="EMBL" id="JAPEUV010000037">
    <property type="protein sequence ID" value="KAJ4337643.1"/>
    <property type="molecule type" value="Genomic_DNA"/>
</dbReference>
<gene>
    <name evidence="2" type="ORF">N0V87_004599</name>
</gene>
<feature type="region of interest" description="Disordered" evidence="1">
    <location>
        <begin position="22"/>
        <end position="56"/>
    </location>
</feature>
<reference evidence="2" key="1">
    <citation type="submission" date="2022-10" db="EMBL/GenBank/DDBJ databases">
        <title>Tapping the CABI collections for fungal endophytes: first genome assemblies for Collariella, Neodidymelliopsis, Ascochyta clinopodiicola, Didymella pomorum, Didymosphaeria variabile, Neocosmospora piperis and Neocucurbitaria cava.</title>
        <authorList>
            <person name="Hill R."/>
        </authorList>
    </citation>
    <scope>NUCLEOTIDE SEQUENCE</scope>
    <source>
        <strain evidence="2">IMI 360193</strain>
    </source>
</reference>
<accession>A0A9W8X0A2</accession>
<feature type="compositionally biased region" description="Basic and acidic residues" evidence="1">
    <location>
        <begin position="265"/>
        <end position="274"/>
    </location>
</feature>
<sequence length="282" mass="31751">MYSPSWGSDPFDLPAYLARGAKSRRSSGHWPDPPRSSPFPFFRPPPPVPYGMKPRSGLKSFHPKLPKLPKYARFSDLDPPLSSDLSTSDWDDAYALDSDSDFSPIPSFSPRRRYARPDPIARPDISLVSLPMLRPMAQELRLRHDEALFLPPLVHLRILLVLAGGREELHIAIPGSVAFEHVTKRVVQCYAGKGVPYTAQVEQRGRMCEPPRDAVLEDLAHRGEVYRGGRREMKAEIVVNGDEGWGVRDRFRGQGPSGTGDAEVETVRKREVSRTRYTKAKR</sequence>
<name>A0A9W8X0A2_9PLEO</name>
<proteinExistence type="predicted"/>
<dbReference type="Proteomes" id="UP001140562">
    <property type="component" value="Unassembled WGS sequence"/>
</dbReference>
<keyword evidence="3" id="KW-1185">Reference proteome</keyword>
<comment type="caution">
    <text evidence="2">The sequence shown here is derived from an EMBL/GenBank/DDBJ whole genome shotgun (WGS) entry which is preliminary data.</text>
</comment>
<dbReference type="AlphaFoldDB" id="A0A9W8X0A2"/>
<dbReference type="OrthoDB" id="3782183at2759"/>
<feature type="region of interest" description="Disordered" evidence="1">
    <location>
        <begin position="248"/>
        <end position="282"/>
    </location>
</feature>
<evidence type="ECO:0000256" key="1">
    <source>
        <dbReference type="SAM" id="MobiDB-lite"/>
    </source>
</evidence>
<organism evidence="2 3">
    <name type="scientific">Didymella glomerata</name>
    <dbReference type="NCBI Taxonomy" id="749621"/>
    <lineage>
        <taxon>Eukaryota</taxon>
        <taxon>Fungi</taxon>
        <taxon>Dikarya</taxon>
        <taxon>Ascomycota</taxon>
        <taxon>Pezizomycotina</taxon>
        <taxon>Dothideomycetes</taxon>
        <taxon>Pleosporomycetidae</taxon>
        <taxon>Pleosporales</taxon>
        <taxon>Pleosporineae</taxon>
        <taxon>Didymellaceae</taxon>
        <taxon>Didymella</taxon>
    </lineage>
</organism>
<evidence type="ECO:0000313" key="3">
    <source>
        <dbReference type="Proteomes" id="UP001140562"/>
    </source>
</evidence>
<feature type="compositionally biased region" description="Pro residues" evidence="1">
    <location>
        <begin position="31"/>
        <end position="49"/>
    </location>
</feature>